<dbReference type="AlphaFoldDB" id="A0AAN8GVA1"/>
<feature type="compositionally biased region" description="Basic and acidic residues" evidence="1">
    <location>
        <begin position="218"/>
        <end position="230"/>
    </location>
</feature>
<proteinExistence type="predicted"/>
<keyword evidence="3" id="KW-1185">Reference proteome</keyword>
<evidence type="ECO:0000256" key="1">
    <source>
        <dbReference type="SAM" id="MobiDB-lite"/>
    </source>
</evidence>
<dbReference type="EMBL" id="JAULUE010002055">
    <property type="protein sequence ID" value="KAK5892178.1"/>
    <property type="molecule type" value="Genomic_DNA"/>
</dbReference>
<gene>
    <name evidence="2" type="ORF">CesoFtcFv8_012582</name>
</gene>
<comment type="caution">
    <text evidence="2">The sequence shown here is derived from an EMBL/GenBank/DDBJ whole genome shotgun (WGS) entry which is preliminary data.</text>
</comment>
<dbReference type="PANTHER" id="PTHR31025">
    <property type="entry name" value="SI:CH211-196P9.1-RELATED"/>
    <property type="match status" value="1"/>
</dbReference>
<reference evidence="2 3" key="1">
    <citation type="journal article" date="2023" name="Mol. Biol. Evol.">
        <title>Genomics of Secondarily Temperate Adaptation in the Only Non-Antarctic Icefish.</title>
        <authorList>
            <person name="Rivera-Colon A.G."/>
            <person name="Rayamajhi N."/>
            <person name="Minhas B.F."/>
            <person name="Madrigal G."/>
            <person name="Bilyk K.T."/>
            <person name="Yoon V."/>
            <person name="Hune M."/>
            <person name="Gregory S."/>
            <person name="Cheng C.H.C."/>
            <person name="Catchen J.M."/>
        </authorList>
    </citation>
    <scope>NUCLEOTIDE SEQUENCE [LARGE SCALE GENOMIC DNA]</scope>
    <source>
        <strain evidence="2">JC2023a</strain>
    </source>
</reference>
<evidence type="ECO:0000313" key="2">
    <source>
        <dbReference type="EMBL" id="KAK5892178.1"/>
    </source>
</evidence>
<evidence type="ECO:0000313" key="3">
    <source>
        <dbReference type="Proteomes" id="UP001335648"/>
    </source>
</evidence>
<accession>A0AAN8GVA1</accession>
<feature type="compositionally biased region" description="Basic and acidic residues" evidence="1">
    <location>
        <begin position="161"/>
        <end position="173"/>
    </location>
</feature>
<name>A0AAN8GVA1_9TELE</name>
<dbReference type="Proteomes" id="UP001335648">
    <property type="component" value="Unassembled WGS sequence"/>
</dbReference>
<feature type="region of interest" description="Disordered" evidence="1">
    <location>
        <begin position="160"/>
        <end position="230"/>
    </location>
</feature>
<dbReference type="PANTHER" id="PTHR31025:SF27">
    <property type="entry name" value="SI:CH211-193K19.2-RELATED"/>
    <property type="match status" value="1"/>
</dbReference>
<sequence>MQKTFAYRRQEIVHDAPVVAELVNKWPALFTVGEINAEFMRITTLPLQAKFLAELDRYSPNLLKVFHNRGGDAGRKIRLLMAPTARSEDIELKRDSVLKSLCAYLKEDSNSLIKEYLNVRSEEAESAIPRTTMGLYVIRNEGAQEEDGPEDVGVIIEDDYIGTREEEHSRTTVDGRVPSTSSSNPERTPAEESTPTQPPTPSAITTPQRVVLGKRKRGGEDRAQQERHHD</sequence>
<organism evidence="2 3">
    <name type="scientific">Champsocephalus esox</name>
    <name type="common">pike icefish</name>
    <dbReference type="NCBI Taxonomy" id="159716"/>
    <lineage>
        <taxon>Eukaryota</taxon>
        <taxon>Metazoa</taxon>
        <taxon>Chordata</taxon>
        <taxon>Craniata</taxon>
        <taxon>Vertebrata</taxon>
        <taxon>Euteleostomi</taxon>
        <taxon>Actinopterygii</taxon>
        <taxon>Neopterygii</taxon>
        <taxon>Teleostei</taxon>
        <taxon>Neoteleostei</taxon>
        <taxon>Acanthomorphata</taxon>
        <taxon>Eupercaria</taxon>
        <taxon>Perciformes</taxon>
        <taxon>Notothenioidei</taxon>
        <taxon>Channichthyidae</taxon>
        <taxon>Champsocephalus</taxon>
    </lineage>
</organism>
<protein>
    <submittedName>
        <fullName evidence="2">Uncharacterized protein</fullName>
    </submittedName>
</protein>